<feature type="compositionally biased region" description="Basic and acidic residues" evidence="1">
    <location>
        <begin position="1"/>
        <end position="13"/>
    </location>
</feature>
<gene>
    <name evidence="2" type="ORF">ACH5RR_024414</name>
</gene>
<accession>A0ABD2Z0S3</accession>
<proteinExistence type="predicted"/>
<evidence type="ECO:0000313" key="3">
    <source>
        <dbReference type="Proteomes" id="UP001630127"/>
    </source>
</evidence>
<dbReference type="EMBL" id="JBJUIK010000011">
    <property type="protein sequence ID" value="KAL3511697.1"/>
    <property type="molecule type" value="Genomic_DNA"/>
</dbReference>
<dbReference type="AlphaFoldDB" id="A0ABD2Z0S3"/>
<organism evidence="2 3">
    <name type="scientific">Cinchona calisaya</name>
    <dbReference type="NCBI Taxonomy" id="153742"/>
    <lineage>
        <taxon>Eukaryota</taxon>
        <taxon>Viridiplantae</taxon>
        <taxon>Streptophyta</taxon>
        <taxon>Embryophyta</taxon>
        <taxon>Tracheophyta</taxon>
        <taxon>Spermatophyta</taxon>
        <taxon>Magnoliopsida</taxon>
        <taxon>eudicotyledons</taxon>
        <taxon>Gunneridae</taxon>
        <taxon>Pentapetalae</taxon>
        <taxon>asterids</taxon>
        <taxon>lamiids</taxon>
        <taxon>Gentianales</taxon>
        <taxon>Rubiaceae</taxon>
        <taxon>Cinchonoideae</taxon>
        <taxon>Cinchoneae</taxon>
        <taxon>Cinchona</taxon>
    </lineage>
</organism>
<sequence length="80" mass="9369">MDSKGKEISFHFSDDDEFGDDNFSSNSESFEREVIDEDEFDENNFSNNSEGSEERIDNDDIYNENIPDGVSYECMFWARI</sequence>
<dbReference type="Proteomes" id="UP001630127">
    <property type="component" value="Unassembled WGS sequence"/>
</dbReference>
<evidence type="ECO:0000313" key="2">
    <source>
        <dbReference type="EMBL" id="KAL3511697.1"/>
    </source>
</evidence>
<comment type="caution">
    <text evidence="2">The sequence shown here is derived from an EMBL/GenBank/DDBJ whole genome shotgun (WGS) entry which is preliminary data.</text>
</comment>
<reference evidence="2 3" key="1">
    <citation type="submission" date="2024-11" db="EMBL/GenBank/DDBJ databases">
        <title>A near-complete genome assembly of Cinchona calisaya.</title>
        <authorList>
            <person name="Lian D.C."/>
            <person name="Zhao X.W."/>
            <person name="Wei L."/>
        </authorList>
    </citation>
    <scope>NUCLEOTIDE SEQUENCE [LARGE SCALE GENOMIC DNA]</scope>
    <source>
        <tissue evidence="2">Nenye</tissue>
    </source>
</reference>
<feature type="region of interest" description="Disordered" evidence="1">
    <location>
        <begin position="1"/>
        <end position="62"/>
    </location>
</feature>
<protein>
    <submittedName>
        <fullName evidence="2">Uncharacterized protein</fullName>
    </submittedName>
</protein>
<keyword evidence="3" id="KW-1185">Reference proteome</keyword>
<name>A0ABD2Z0S3_9GENT</name>
<evidence type="ECO:0000256" key="1">
    <source>
        <dbReference type="SAM" id="MobiDB-lite"/>
    </source>
</evidence>